<evidence type="ECO:0000313" key="10">
    <source>
        <dbReference type="Proteomes" id="UP001171122"/>
    </source>
</evidence>
<evidence type="ECO:0000256" key="3">
    <source>
        <dbReference type="ARBA" id="ARBA00022448"/>
    </source>
</evidence>
<comment type="caution">
    <text evidence="9">The sequence shown here is derived from an EMBL/GenBank/DDBJ whole genome shotgun (WGS) entry which is preliminary data.</text>
</comment>
<dbReference type="GO" id="GO:0005886">
    <property type="term" value="C:plasma membrane"/>
    <property type="evidence" value="ECO:0007669"/>
    <property type="project" value="UniProtKB-SubCell"/>
</dbReference>
<dbReference type="EMBL" id="JARQXC010000009">
    <property type="protein sequence ID" value="MDL2332818.1"/>
    <property type="molecule type" value="Genomic_DNA"/>
</dbReference>
<feature type="transmembrane region" description="Helical" evidence="8">
    <location>
        <begin position="82"/>
        <end position="102"/>
    </location>
</feature>
<feature type="transmembrane region" description="Helical" evidence="8">
    <location>
        <begin position="259"/>
        <end position="286"/>
    </location>
</feature>
<keyword evidence="3" id="KW-0813">Transport</keyword>
<feature type="transmembrane region" description="Helical" evidence="8">
    <location>
        <begin position="298"/>
        <end position="319"/>
    </location>
</feature>
<dbReference type="GO" id="GO:0033214">
    <property type="term" value="P:siderophore-iron import into cell"/>
    <property type="evidence" value="ECO:0007669"/>
    <property type="project" value="TreeGrafter"/>
</dbReference>
<dbReference type="Proteomes" id="UP001171122">
    <property type="component" value="Unassembled WGS sequence"/>
</dbReference>
<dbReference type="CDD" id="cd06550">
    <property type="entry name" value="TM_ABC_iron-siderophores_like"/>
    <property type="match status" value="1"/>
</dbReference>
<dbReference type="RefSeq" id="WP_025200368.1">
    <property type="nucleotide sequence ID" value="NZ_JARQXC010000009.1"/>
</dbReference>
<feature type="transmembrane region" description="Helical" evidence="8">
    <location>
        <begin position="326"/>
        <end position="346"/>
    </location>
</feature>
<dbReference type="GO" id="GO:0022857">
    <property type="term" value="F:transmembrane transporter activity"/>
    <property type="evidence" value="ECO:0007669"/>
    <property type="project" value="InterPro"/>
</dbReference>
<feature type="transmembrane region" description="Helical" evidence="8">
    <location>
        <begin position="114"/>
        <end position="132"/>
    </location>
</feature>
<feature type="transmembrane region" description="Helical" evidence="8">
    <location>
        <begin position="216"/>
        <end position="238"/>
    </location>
</feature>
<dbReference type="InterPro" id="IPR037294">
    <property type="entry name" value="ABC_BtuC-like"/>
</dbReference>
<evidence type="ECO:0000256" key="7">
    <source>
        <dbReference type="ARBA" id="ARBA00023136"/>
    </source>
</evidence>
<keyword evidence="7 8" id="KW-0472">Membrane</keyword>
<evidence type="ECO:0000256" key="2">
    <source>
        <dbReference type="ARBA" id="ARBA00007935"/>
    </source>
</evidence>
<protein>
    <submittedName>
        <fullName evidence="9">Iron chelate uptake ABC transporter family permease subunit</fullName>
    </submittedName>
</protein>
<feature type="transmembrane region" description="Helical" evidence="8">
    <location>
        <begin position="170"/>
        <end position="190"/>
    </location>
</feature>
<feature type="transmembrane region" description="Helical" evidence="8">
    <location>
        <begin position="138"/>
        <end position="158"/>
    </location>
</feature>
<proteinExistence type="inferred from homology"/>
<keyword evidence="10" id="KW-1185">Reference proteome</keyword>
<accession>A0AAW7B701</accession>
<comment type="subcellular location">
    <subcellularLocation>
        <location evidence="1">Cell membrane</location>
        <topology evidence="1">Multi-pass membrane protein</topology>
    </subcellularLocation>
</comment>
<sequence>MKQTHLTRRPNEWIWRSRSLSFSLKPRFVICMLLLAGLIAIAGLFTMTIGKVHIPAGTVLSILFNQNDASVMQQQILFNLRLPQTLTAIFTGAALGVSGAIFQSVSRNPLGSPDIIGFTMGAATGALLQIIFMGGGPLAVAISAVAGGVVTAGIVYLLSFKNGTTSGYRLVLVGIGAGATLSALNGLMLVKGDLDNAIAANLWLAGSLNARTWQHVLPLMIGCIVIIPLISLFATRLTMMEMGDDQARQLGIGVERTRLAMILCAVLLAGLATAAAGPIAFIALAAPQLVSRLTRIRGIPVISAALMGACLLVAAYLLIQLAAFRLVLPVGRVTGLVGGLYLIWYLTQSRRI</sequence>
<dbReference type="AlphaFoldDB" id="A0AAW7B701"/>
<comment type="similarity">
    <text evidence="2">Belongs to the binding-protein-dependent transport system permease family. FecCD subfamily.</text>
</comment>
<evidence type="ECO:0000256" key="4">
    <source>
        <dbReference type="ARBA" id="ARBA00022475"/>
    </source>
</evidence>
<keyword evidence="6 8" id="KW-1133">Transmembrane helix</keyword>
<organism evidence="9 10">
    <name type="scientific">Brucella inopinata</name>
    <dbReference type="NCBI Taxonomy" id="1218315"/>
    <lineage>
        <taxon>Bacteria</taxon>
        <taxon>Pseudomonadati</taxon>
        <taxon>Pseudomonadota</taxon>
        <taxon>Alphaproteobacteria</taxon>
        <taxon>Hyphomicrobiales</taxon>
        <taxon>Brucellaceae</taxon>
        <taxon>Brucella/Ochrobactrum group</taxon>
        <taxon>Brucella</taxon>
    </lineage>
</organism>
<gene>
    <name evidence="9" type="ORF">P8A28_07690</name>
</gene>
<dbReference type="PANTHER" id="PTHR30472">
    <property type="entry name" value="FERRIC ENTEROBACTIN TRANSPORT SYSTEM PERMEASE PROTEIN"/>
    <property type="match status" value="1"/>
</dbReference>
<dbReference type="PANTHER" id="PTHR30472:SF24">
    <property type="entry name" value="FERRIC ENTEROBACTIN TRANSPORT SYSTEM PERMEASE PROTEIN FEPG"/>
    <property type="match status" value="1"/>
</dbReference>
<evidence type="ECO:0000313" key="9">
    <source>
        <dbReference type="EMBL" id="MDL2332818.1"/>
    </source>
</evidence>
<evidence type="ECO:0000256" key="8">
    <source>
        <dbReference type="SAM" id="Phobius"/>
    </source>
</evidence>
<evidence type="ECO:0000256" key="1">
    <source>
        <dbReference type="ARBA" id="ARBA00004651"/>
    </source>
</evidence>
<name>A0AAW7B701_9HYPH</name>
<reference evidence="9" key="1">
    <citation type="journal article" date="2023" name="Front. Microbiol.">
        <title>Isolation of Brucella inopinata from a White's tree frog (Litoria caerulea): pose exotic frogs a potential risk to human health?</title>
        <authorList>
            <person name="Scholz H.C."/>
            <person name="Heckers K.O."/>
            <person name="Appelt S."/>
            <person name="Geier-Doemling D."/>
            <person name="Schlegel P."/>
            <person name="Wattam A.R."/>
        </authorList>
    </citation>
    <scope>NUCLEOTIDE SEQUENCE</scope>
    <source>
        <strain evidence="9">FO700662</strain>
    </source>
</reference>
<dbReference type="InterPro" id="IPR000522">
    <property type="entry name" value="ABC_transptr_permease_BtuC"/>
</dbReference>
<dbReference type="Pfam" id="PF01032">
    <property type="entry name" value="FecCD"/>
    <property type="match status" value="1"/>
</dbReference>
<dbReference type="Gene3D" id="1.10.3470.10">
    <property type="entry name" value="ABC transporter involved in vitamin B12 uptake, BtuC"/>
    <property type="match status" value="1"/>
</dbReference>
<keyword evidence="5 8" id="KW-0812">Transmembrane</keyword>
<dbReference type="SUPFAM" id="SSF81345">
    <property type="entry name" value="ABC transporter involved in vitamin B12 uptake, BtuC"/>
    <property type="match status" value="1"/>
</dbReference>
<evidence type="ECO:0000256" key="6">
    <source>
        <dbReference type="ARBA" id="ARBA00022989"/>
    </source>
</evidence>
<evidence type="ECO:0000256" key="5">
    <source>
        <dbReference type="ARBA" id="ARBA00022692"/>
    </source>
</evidence>
<keyword evidence="4" id="KW-1003">Cell membrane</keyword>
<feature type="transmembrane region" description="Helical" evidence="8">
    <location>
        <begin position="28"/>
        <end position="50"/>
    </location>
</feature>